<dbReference type="GO" id="GO:0009234">
    <property type="term" value="P:menaquinone biosynthetic process"/>
    <property type="evidence" value="ECO:0007669"/>
    <property type="project" value="UniProtKB-UniPathway"/>
</dbReference>
<gene>
    <name evidence="9" type="primary">menA</name>
    <name evidence="9" type="ORF">HMPREF0494_0976</name>
</gene>
<dbReference type="InterPro" id="IPR026046">
    <property type="entry name" value="UBIAD1"/>
</dbReference>
<evidence type="ECO:0000256" key="3">
    <source>
        <dbReference type="ARBA" id="ARBA00022428"/>
    </source>
</evidence>
<dbReference type="GO" id="GO:0016020">
    <property type="term" value="C:membrane"/>
    <property type="evidence" value="ECO:0007669"/>
    <property type="project" value="UniProtKB-SubCell"/>
</dbReference>
<dbReference type="PANTHER" id="PTHR13929:SF0">
    <property type="entry name" value="UBIA PRENYLTRANSFERASE DOMAIN-CONTAINING PROTEIN 1"/>
    <property type="match status" value="1"/>
</dbReference>
<dbReference type="UniPathway" id="UPA00079"/>
<feature type="transmembrane region" description="Helical" evidence="8">
    <location>
        <begin position="92"/>
        <end position="109"/>
    </location>
</feature>
<evidence type="ECO:0000256" key="4">
    <source>
        <dbReference type="ARBA" id="ARBA00022679"/>
    </source>
</evidence>
<feature type="transmembrane region" description="Helical" evidence="8">
    <location>
        <begin position="143"/>
        <end position="164"/>
    </location>
</feature>
<comment type="subcellular location">
    <subcellularLocation>
        <location evidence="1">Membrane</location>
        <topology evidence="1">Multi-pass membrane protein</topology>
    </subcellularLocation>
</comment>
<organism evidence="9 10">
    <name type="scientific">Limosilactobacillus antri DSM 16041</name>
    <dbReference type="NCBI Taxonomy" id="525309"/>
    <lineage>
        <taxon>Bacteria</taxon>
        <taxon>Bacillati</taxon>
        <taxon>Bacillota</taxon>
        <taxon>Bacilli</taxon>
        <taxon>Lactobacillales</taxon>
        <taxon>Lactobacillaceae</taxon>
        <taxon>Limosilactobacillus</taxon>
    </lineage>
</organism>
<feature type="transmembrane region" description="Helical" evidence="8">
    <location>
        <begin position="38"/>
        <end position="61"/>
    </location>
</feature>
<keyword evidence="5 8" id="KW-0812">Transmembrane</keyword>
<dbReference type="HOGENOM" id="CLU_043611_3_1_9"/>
<dbReference type="PANTHER" id="PTHR13929">
    <property type="entry name" value="1,4-DIHYDROXY-2-NAPHTHOATE OCTAPRENYLTRANSFERASE"/>
    <property type="match status" value="1"/>
</dbReference>
<dbReference type="EC" id="2.5.1.-" evidence="9"/>
<dbReference type="Gene3D" id="1.10.357.140">
    <property type="entry name" value="UbiA prenyltransferase"/>
    <property type="match status" value="1"/>
</dbReference>
<dbReference type="CDD" id="cd13962">
    <property type="entry name" value="PT_UbiA_UBIAD1"/>
    <property type="match status" value="1"/>
</dbReference>
<feature type="transmembrane region" description="Helical" evidence="8">
    <location>
        <begin position="284"/>
        <end position="310"/>
    </location>
</feature>
<feature type="transmembrane region" description="Helical" evidence="8">
    <location>
        <begin position="199"/>
        <end position="218"/>
    </location>
</feature>
<keyword evidence="7 8" id="KW-0472">Membrane</keyword>
<keyword evidence="3" id="KW-0474">Menaquinone biosynthesis</keyword>
<keyword evidence="6 8" id="KW-1133">Transmembrane helix</keyword>
<keyword evidence="4 9" id="KW-0808">Transferase</keyword>
<comment type="caution">
    <text evidence="9">The sequence shown here is derived from an EMBL/GenBank/DDBJ whole genome shotgun (WGS) entry which is preliminary data.</text>
</comment>
<evidence type="ECO:0000256" key="5">
    <source>
        <dbReference type="ARBA" id="ARBA00022692"/>
    </source>
</evidence>
<evidence type="ECO:0000313" key="9">
    <source>
        <dbReference type="EMBL" id="EEW53820.1"/>
    </source>
</evidence>
<sequence length="354" mass="39991">MQVRILAVNAFLDALVDGFELGADKWISLPIVIHSNSFPYMLSLVIIIPKGCGLVSLNVFLELVEIKAKTASVVPFFLGMAFSLYYFHSLNWPLAIIFFVAMFLFNMAVDMLDNYNDYNHAVDQQNYKQKTNIIGRERLSPRLVLTLLVTFSVVAALLGCWLVYRAGWPVLWMGMFCFAVGILYSSGPHPLSSLPCGELASGFTMGFMIVLLSVYLNAYQQFEWNWATLWRVFIVALPDELWISNLMLANNICDAQEDDDNQRTTIVHFIGKRNALIAFSAKNVLAFAMIIVSPFLKIAPMTVWLTLVILPFTYHQNKLLMQKQVKSETFICGVKILLVGSLAQLLTYWLGIVI</sequence>
<evidence type="ECO:0000256" key="7">
    <source>
        <dbReference type="ARBA" id="ARBA00023136"/>
    </source>
</evidence>
<evidence type="ECO:0000256" key="2">
    <source>
        <dbReference type="ARBA" id="ARBA00004863"/>
    </source>
</evidence>
<evidence type="ECO:0000256" key="1">
    <source>
        <dbReference type="ARBA" id="ARBA00004141"/>
    </source>
</evidence>
<dbReference type="NCBIfam" id="NF004752">
    <property type="entry name" value="PRK06080.1-4"/>
    <property type="match status" value="1"/>
</dbReference>
<dbReference type="STRING" id="525309.HMPREF0494_0976"/>
<dbReference type="Proteomes" id="UP000003675">
    <property type="component" value="Unassembled WGS sequence"/>
</dbReference>
<feature type="transmembrane region" description="Helical" evidence="8">
    <location>
        <begin position="170"/>
        <end position="187"/>
    </location>
</feature>
<dbReference type="EMBL" id="ACLL01000023">
    <property type="protein sequence ID" value="EEW53820.1"/>
    <property type="molecule type" value="Genomic_DNA"/>
</dbReference>
<dbReference type="InterPro" id="IPR000537">
    <property type="entry name" value="UbiA_prenyltransferase"/>
</dbReference>
<accession>C8P6N2</accession>
<evidence type="ECO:0000313" key="10">
    <source>
        <dbReference type="Proteomes" id="UP000003675"/>
    </source>
</evidence>
<dbReference type="InterPro" id="IPR044878">
    <property type="entry name" value="UbiA_sf"/>
</dbReference>
<feature type="transmembrane region" description="Helical" evidence="8">
    <location>
        <begin position="330"/>
        <end position="351"/>
    </location>
</feature>
<dbReference type="AlphaFoldDB" id="C8P6N2"/>
<evidence type="ECO:0000256" key="8">
    <source>
        <dbReference type="SAM" id="Phobius"/>
    </source>
</evidence>
<reference evidence="9 10" key="1">
    <citation type="submission" date="2009-09" db="EMBL/GenBank/DDBJ databases">
        <authorList>
            <person name="Qin X."/>
            <person name="Bachman B."/>
            <person name="Battles P."/>
            <person name="Bell A."/>
            <person name="Bess C."/>
            <person name="Bickham C."/>
            <person name="Chaboub L."/>
            <person name="Chen D."/>
            <person name="Coyle M."/>
            <person name="Deiros D.R."/>
            <person name="Dinh H."/>
            <person name="Forbes L."/>
            <person name="Fowler G."/>
            <person name="Francisco L."/>
            <person name="Fu Q."/>
            <person name="Gubbala S."/>
            <person name="Hale W."/>
            <person name="Han Y."/>
            <person name="Hemphill L."/>
            <person name="Highlander S.K."/>
            <person name="Hirani K."/>
            <person name="Hogues M."/>
            <person name="Jackson L."/>
            <person name="Jakkamsetti A."/>
            <person name="Javaid M."/>
            <person name="Jiang H."/>
            <person name="Korchina V."/>
            <person name="Kovar C."/>
            <person name="Lara F."/>
            <person name="Lee S."/>
            <person name="Mata R."/>
            <person name="Mathew T."/>
            <person name="Moen C."/>
            <person name="Morales K."/>
            <person name="Munidasa M."/>
            <person name="Nazareth L."/>
            <person name="Ngo R."/>
            <person name="Nguyen L."/>
            <person name="Okwuonu G."/>
            <person name="Ongeri F."/>
            <person name="Patil S."/>
            <person name="Petrosino J."/>
            <person name="Pham C."/>
            <person name="Pham P."/>
            <person name="Pu L.-L."/>
            <person name="Puazo M."/>
            <person name="Raj R."/>
            <person name="Reid J."/>
            <person name="Rouhana J."/>
            <person name="Saada N."/>
            <person name="Shang Y."/>
            <person name="Simmons D."/>
            <person name="Thornton R."/>
            <person name="Warren J."/>
            <person name="Weissenberger G."/>
            <person name="Zhang J."/>
            <person name="Zhang L."/>
            <person name="Zhou C."/>
            <person name="Zhu D."/>
            <person name="Muzny D."/>
            <person name="Worley K."/>
            <person name="Gibbs R."/>
        </authorList>
    </citation>
    <scope>NUCLEOTIDE SEQUENCE [LARGE SCALE GENOMIC DNA]</scope>
    <source>
        <strain evidence="9 10">DSM 16041</strain>
    </source>
</reference>
<evidence type="ECO:0000256" key="6">
    <source>
        <dbReference type="ARBA" id="ARBA00022989"/>
    </source>
</evidence>
<proteinExistence type="predicted"/>
<dbReference type="GO" id="GO:0042371">
    <property type="term" value="P:vitamin K biosynthetic process"/>
    <property type="evidence" value="ECO:0007669"/>
    <property type="project" value="TreeGrafter"/>
</dbReference>
<dbReference type="GO" id="GO:0004659">
    <property type="term" value="F:prenyltransferase activity"/>
    <property type="evidence" value="ECO:0007669"/>
    <property type="project" value="InterPro"/>
</dbReference>
<dbReference type="eggNOG" id="COG1575">
    <property type="taxonomic scope" value="Bacteria"/>
</dbReference>
<dbReference type="Pfam" id="PF01040">
    <property type="entry name" value="UbiA"/>
    <property type="match status" value="1"/>
</dbReference>
<comment type="pathway">
    <text evidence="2">Quinol/quinone metabolism; menaquinone biosynthesis.</text>
</comment>
<name>C8P6N2_9LACO</name>
<protein>
    <submittedName>
        <fullName evidence="9">1,4-dihydroxy-2-naphthoate octaprenyltransferase</fullName>
        <ecNumber evidence="9">2.5.1.-</ecNumber>
    </submittedName>
</protein>